<evidence type="ECO:0000313" key="14">
    <source>
        <dbReference type="Proteomes" id="UP000292702"/>
    </source>
</evidence>
<dbReference type="OrthoDB" id="6108017at2759"/>
<feature type="region of interest" description="Disordered" evidence="10">
    <location>
        <begin position="1829"/>
        <end position="1848"/>
    </location>
</feature>
<keyword evidence="2 8" id="KW-0547">Nucleotide-binding</keyword>
<feature type="binding site" evidence="8">
    <location>
        <begin position="170"/>
        <end position="177"/>
    </location>
    <ligand>
        <name>ATP</name>
        <dbReference type="ChEBI" id="CHEBI:30616"/>
    </ligand>
</feature>
<dbReference type="Gene3D" id="3.30.70.1590">
    <property type="match status" value="1"/>
</dbReference>
<dbReference type="GO" id="GO:0016459">
    <property type="term" value="C:myosin complex"/>
    <property type="evidence" value="ECO:0007669"/>
    <property type="project" value="UniProtKB-KW"/>
</dbReference>
<keyword evidence="5 8" id="KW-0518">Myosin</keyword>
<dbReference type="CDD" id="cd01377">
    <property type="entry name" value="MYSc_class_II"/>
    <property type="match status" value="1"/>
</dbReference>
<evidence type="ECO:0000259" key="11">
    <source>
        <dbReference type="PROSITE" id="PS51456"/>
    </source>
</evidence>
<feature type="compositionally biased region" description="Basic and acidic residues" evidence="10">
    <location>
        <begin position="1838"/>
        <end position="1848"/>
    </location>
</feature>
<dbReference type="InterPro" id="IPR008989">
    <property type="entry name" value="Myosin_S1_N"/>
</dbReference>
<comment type="caution">
    <text evidence="13">The sequence shown here is derived from an EMBL/GenBank/DDBJ whole genome shotgun (WGS) entry which is preliminary data.</text>
</comment>
<dbReference type="SUPFAM" id="SSF90257">
    <property type="entry name" value="Myosin rod fragments"/>
    <property type="match status" value="1"/>
</dbReference>
<dbReference type="GO" id="GO:0016020">
    <property type="term" value="C:membrane"/>
    <property type="evidence" value="ECO:0007669"/>
    <property type="project" value="TreeGrafter"/>
</dbReference>
<dbReference type="Gene3D" id="4.10.270.10">
    <property type="entry name" value="Myosin, subunit A"/>
    <property type="match status" value="1"/>
</dbReference>
<feature type="compositionally biased region" description="Low complexity" evidence="10">
    <location>
        <begin position="239"/>
        <end position="250"/>
    </location>
</feature>
<dbReference type="GO" id="GO:0005524">
    <property type="term" value="F:ATP binding"/>
    <property type="evidence" value="ECO:0007669"/>
    <property type="project" value="UniProtKB-UniRule"/>
</dbReference>
<sequence>MSAPRPSQSAEAARAAALQAEFNEKKWVWVPDDKEGYLAGWVVKEEEDMGEVVMAAGGEIRRLPLYALSKMNPPKFDRVDDIADLTFLNEASVVHNLRLRYGSGAIYTYSGLFLVAVNPYQSLPLYSDAIVHQYRGKRRDENPPHIFAIAERAWINMGDERENQSILITGESGAGKTESTKKVIQYLAAIATDTHPPPTPSHSQTPSLSNSPSFSPNMPTTGLPRNSSFRRNTHSKHQSISVSGSGSSLNSKGRLGLLERQILQANPILEAFGNAQTQRNNNSSRFGKFIRISFAPDGSIAGANIDWYLLEKSRVVVRSEAERSFHVFYQLMEAGGSLKDTLLLDGGVEDFEYLNKSRREVDGIDDHEEWTALKNALDIVGFSAAEQLDLFRIVAAVLHIGNITITATRADDALMSDPSQAERVCHLLGIPVAEFTRAVLRPRVLAGREWVNQARTRQQALDELAALCKTLYEKSFGMLVDRVNRALDRPSSKSTFIGVLDIAGFEIFEVNGYEQLLINYTNERLQQFFNHHMFVLEQEEYAREGIEWDYVNFGLDLQPTIDLIETSGNAIGILSLLDEECIMPKATDLTFTNKLHALWASDASTEEDHPGKMKYEAARFEQGFIVHHYAGRVEYRTDSWLEKNKDPLNDNLTRVLASASEKYVASLFAEYGDASSLVSNHINAFASMSKKRVAKKGAFRTVGQRHKEQLASLMTQLQATQPHFVRCIVPNTHKKPGRVDVPLVLDQLRCNGVLEGIRIARLGYPNRLPFVEFRQRYEVLTPGVIPRGYMDGRKACLRMVDALELDKVIYRIGTSKIFFKAGVLADLEERRDALLFDIFSRLQAVARKYIARRQMKKILNRAVAIRTIQRNARVYGELRDWPWWQLYTKVRPLLTATRSDDELRRKELELALVKERADRDKQEREALENLKMRLESEKGKVEEQLQAERALALDKDSLLERSKKREVELEEEVAALQTDLDTLDSQLDRALKLQKESEEKHETLRQAFDQAAEHLVRLESEQTTWSQKEAELNSQLEDAQVDIDILAAEKEELQKVAEELKNLVVQREEDVARVKERMEHAVKELSSKFVVEQRTKDSLQTKAETLEQESRHAKEQLAELSRAATDYSNIIQQREEDIDKFSNELATSKRERAQLMKEITELNGKIDTTSSQLQAEQDEHNRDAAVRSKLQEELDELRILLAAKANEETRRSEAEESKEEELQLLRSQASQLSQELGDARKSALEGQSKLKVELDSVTREYQSLQQSHKSLSDRFQTAQGSLKKVESALSDTEKTKRTLDSELQSVRTRQIDVDGRLAEVVKEKEALERKLNTAQTKYQDFEDIVLQLEREKSAHDRQLEKMRQHLDAEVTKRSQVEKSVSSQKAEIIRLKDINIKLDRDLNKALNDLKAREWEVKQLEAKQDKTIVEHVHVLEEAKRVTDGLLADAQATLREQAAYIRSLENNKKRLIGEAEDANREREREQLELRNKAKAMKAHEETVNRALEEIEHERHAREAAEVQVRKLERELEITRTQDRLKVAEARVRDLERKLEAEGKESSDLEVWRQRLAEEMEDERKQHQQDLAERDFTADQTRKKYQTELAQLSEELQSQRDTMSRLREETRKVRSDYDELQLRYDDEVYNGGAWKKEKERLETKIQDLNKAYETSMAAQTEQQSQIVSLHSQVRELRSVLNDAEADRALLQKARRALQAELETIKLDSVDTSKLSSDTELQNLRLKKQDLERSLEEQIDRASLATERMKKAEGYAAESQVELGKIRVENSELDKANANLEKQIKELKVRIVDLETKSLNSPKPNPTSRRLESRIEELTSQLQTSKDSSRLHRSTDKVTRDAMYQLAEADRQKTRLEGEVKIYETKLAGMRQAMDELQTSENNLQLAKRRAEREAADFKQKALNLEREMERLRNRLDRPSNVMLGSPVRSPRK</sequence>
<dbReference type="SUPFAM" id="SSF52540">
    <property type="entry name" value="P-loop containing nucleoside triphosphate hydrolases"/>
    <property type="match status" value="1"/>
</dbReference>
<dbReference type="GO" id="GO:0005737">
    <property type="term" value="C:cytoplasm"/>
    <property type="evidence" value="ECO:0007669"/>
    <property type="project" value="TreeGrafter"/>
</dbReference>
<evidence type="ECO:0000256" key="8">
    <source>
        <dbReference type="PROSITE-ProRule" id="PRU00782"/>
    </source>
</evidence>
<keyword evidence="3 8" id="KW-0067">ATP-binding</keyword>
<evidence type="ECO:0000256" key="3">
    <source>
        <dbReference type="ARBA" id="ARBA00022840"/>
    </source>
</evidence>
<dbReference type="EMBL" id="RWJN01000231">
    <property type="protein sequence ID" value="TCD64522.1"/>
    <property type="molecule type" value="Genomic_DNA"/>
</dbReference>
<dbReference type="PANTHER" id="PTHR13140">
    <property type="entry name" value="MYOSIN"/>
    <property type="match status" value="1"/>
</dbReference>
<dbReference type="InterPro" id="IPR027417">
    <property type="entry name" value="P-loop_NTPase"/>
</dbReference>
<keyword evidence="4 9" id="KW-0175">Coiled coil</keyword>
<dbReference type="Gene3D" id="1.20.58.530">
    <property type="match status" value="1"/>
</dbReference>
<protein>
    <recommendedName>
        <fullName evidence="15">Nonmuscle myosin heavy chain b</fullName>
    </recommendedName>
</protein>
<dbReference type="InterPro" id="IPR004009">
    <property type="entry name" value="SH3_Myosin"/>
</dbReference>
<dbReference type="Gene3D" id="2.30.30.360">
    <property type="entry name" value="Myosin S1 fragment, N-terminal"/>
    <property type="match status" value="1"/>
</dbReference>
<dbReference type="SUPFAM" id="SSF50084">
    <property type="entry name" value="Myosin S1 fragment, N-terminal domain"/>
    <property type="match status" value="1"/>
</dbReference>
<dbReference type="PRINTS" id="PR00193">
    <property type="entry name" value="MYOSINHEAVY"/>
</dbReference>
<feature type="coiled-coil region" evidence="9">
    <location>
        <begin position="903"/>
        <end position="1365"/>
    </location>
</feature>
<feature type="region of interest" description="Disordered" evidence="10">
    <location>
        <begin position="192"/>
        <end position="250"/>
    </location>
</feature>
<dbReference type="GO" id="GO:0000146">
    <property type="term" value="F:microfilament motor activity"/>
    <property type="evidence" value="ECO:0007669"/>
    <property type="project" value="TreeGrafter"/>
</dbReference>
<keyword evidence="14" id="KW-1185">Reference proteome</keyword>
<reference evidence="13 14" key="1">
    <citation type="submission" date="2018-11" db="EMBL/GenBank/DDBJ databases">
        <title>Genome assembly of Steccherinum ochraceum LE-BIN_3174, the white-rot fungus of the Steccherinaceae family (The Residual Polyporoid clade, Polyporales, Basidiomycota).</title>
        <authorList>
            <person name="Fedorova T.V."/>
            <person name="Glazunova O.A."/>
            <person name="Landesman E.O."/>
            <person name="Moiseenko K.V."/>
            <person name="Psurtseva N.V."/>
            <person name="Savinova O.S."/>
            <person name="Shakhova N.V."/>
            <person name="Tyazhelova T.V."/>
            <person name="Vasina D.V."/>
        </authorList>
    </citation>
    <scope>NUCLEOTIDE SEQUENCE [LARGE SCALE GENOMIC DNA]</scope>
    <source>
        <strain evidence="13 14">LE-BIN_3174</strain>
    </source>
</reference>
<dbReference type="FunFam" id="1.10.10.820:FF:000001">
    <property type="entry name" value="Myosin heavy chain"/>
    <property type="match status" value="1"/>
</dbReference>
<comment type="similarity">
    <text evidence="1 8">Belongs to the TRAFAC class myosin-kinesin ATPase superfamily. Myosin family.</text>
</comment>
<evidence type="ECO:0008006" key="15">
    <source>
        <dbReference type="Google" id="ProtNLM"/>
    </source>
</evidence>
<dbReference type="FunFam" id="3.40.850.10:FF:000101">
    <property type="entry name" value="Slow myosin heavy chain 2"/>
    <property type="match status" value="1"/>
</dbReference>
<dbReference type="Pfam" id="PF02736">
    <property type="entry name" value="Myosin_N"/>
    <property type="match status" value="1"/>
</dbReference>
<keyword evidence="7 8" id="KW-0009">Actin-binding</keyword>
<evidence type="ECO:0000256" key="2">
    <source>
        <dbReference type="ARBA" id="ARBA00022741"/>
    </source>
</evidence>
<dbReference type="PANTHER" id="PTHR13140:SF857">
    <property type="entry name" value="MYOSIN-11"/>
    <property type="match status" value="1"/>
</dbReference>
<dbReference type="InterPro" id="IPR036961">
    <property type="entry name" value="Kinesin_motor_dom_sf"/>
</dbReference>
<keyword evidence="6 8" id="KW-0505">Motor protein</keyword>
<evidence type="ECO:0000256" key="1">
    <source>
        <dbReference type="ARBA" id="ARBA00008314"/>
    </source>
</evidence>
<dbReference type="InterPro" id="IPR001609">
    <property type="entry name" value="Myosin_head_motor_dom-like"/>
</dbReference>
<dbReference type="Proteomes" id="UP000292702">
    <property type="component" value="Unassembled WGS sequence"/>
</dbReference>
<evidence type="ECO:0000256" key="9">
    <source>
        <dbReference type="SAM" id="Coils"/>
    </source>
</evidence>
<dbReference type="Gene3D" id="1.10.287.1490">
    <property type="match status" value="1"/>
</dbReference>
<feature type="region of interest" description="Actin-binding" evidence="8">
    <location>
        <begin position="710"/>
        <end position="732"/>
    </location>
</feature>
<feature type="domain" description="Myosin N-terminal SH3-like" evidence="12">
    <location>
        <begin position="23"/>
        <end position="73"/>
    </location>
</feature>
<feature type="compositionally biased region" description="Polar residues" evidence="10">
    <location>
        <begin position="217"/>
        <end position="230"/>
    </location>
</feature>
<evidence type="ECO:0000313" key="13">
    <source>
        <dbReference type="EMBL" id="TCD64522.1"/>
    </source>
</evidence>
<evidence type="ECO:0000259" key="12">
    <source>
        <dbReference type="PROSITE" id="PS51844"/>
    </source>
</evidence>
<proteinExistence type="inferred from homology"/>
<dbReference type="PROSITE" id="PS50096">
    <property type="entry name" value="IQ"/>
    <property type="match status" value="1"/>
</dbReference>
<gene>
    <name evidence="13" type="ORF">EIP91_003989</name>
</gene>
<evidence type="ECO:0000256" key="6">
    <source>
        <dbReference type="ARBA" id="ARBA00023175"/>
    </source>
</evidence>
<dbReference type="PROSITE" id="PS51844">
    <property type="entry name" value="SH3_LIKE"/>
    <property type="match status" value="1"/>
</dbReference>
<evidence type="ECO:0000256" key="7">
    <source>
        <dbReference type="ARBA" id="ARBA00023203"/>
    </source>
</evidence>
<feature type="domain" description="Myosin motor" evidence="11">
    <location>
        <begin position="77"/>
        <end position="832"/>
    </location>
</feature>
<dbReference type="Gene3D" id="1.20.120.720">
    <property type="entry name" value="Myosin VI head, motor domain, U50 subdomain"/>
    <property type="match status" value="1"/>
</dbReference>
<dbReference type="Gene3D" id="3.40.850.10">
    <property type="entry name" value="Kinesin motor domain"/>
    <property type="match status" value="1"/>
</dbReference>
<evidence type="ECO:0000256" key="10">
    <source>
        <dbReference type="SAM" id="MobiDB-lite"/>
    </source>
</evidence>
<feature type="compositionally biased region" description="Low complexity" evidence="10">
    <location>
        <begin position="201"/>
        <end position="216"/>
    </location>
</feature>
<dbReference type="STRING" id="92696.A0A4R0RAW3"/>
<dbReference type="Gene3D" id="1.10.10.820">
    <property type="match status" value="1"/>
</dbReference>
<evidence type="ECO:0000256" key="4">
    <source>
        <dbReference type="ARBA" id="ARBA00023054"/>
    </source>
</evidence>
<name>A0A4R0RAW3_9APHY</name>
<dbReference type="Pfam" id="PF00063">
    <property type="entry name" value="Myosin_head"/>
    <property type="match status" value="1"/>
</dbReference>
<dbReference type="SMART" id="SM00242">
    <property type="entry name" value="MYSc"/>
    <property type="match status" value="1"/>
</dbReference>
<dbReference type="GO" id="GO:0007015">
    <property type="term" value="P:actin filament organization"/>
    <property type="evidence" value="ECO:0007669"/>
    <property type="project" value="TreeGrafter"/>
</dbReference>
<feature type="region of interest" description="Disordered" evidence="10">
    <location>
        <begin position="1922"/>
        <end position="1944"/>
    </location>
</feature>
<dbReference type="PROSITE" id="PS51456">
    <property type="entry name" value="MYOSIN_MOTOR"/>
    <property type="match status" value="1"/>
</dbReference>
<organism evidence="13 14">
    <name type="scientific">Steccherinum ochraceum</name>
    <dbReference type="NCBI Taxonomy" id="92696"/>
    <lineage>
        <taxon>Eukaryota</taxon>
        <taxon>Fungi</taxon>
        <taxon>Dikarya</taxon>
        <taxon>Basidiomycota</taxon>
        <taxon>Agaricomycotina</taxon>
        <taxon>Agaricomycetes</taxon>
        <taxon>Polyporales</taxon>
        <taxon>Steccherinaceae</taxon>
        <taxon>Steccherinum</taxon>
    </lineage>
</organism>
<dbReference type="GO" id="GO:0051015">
    <property type="term" value="F:actin filament binding"/>
    <property type="evidence" value="ECO:0007669"/>
    <property type="project" value="InterPro"/>
</dbReference>
<accession>A0A4R0RAW3</accession>
<evidence type="ECO:0000256" key="5">
    <source>
        <dbReference type="ARBA" id="ARBA00023123"/>
    </source>
</evidence>